<accession>A0A5B7CP53</accession>
<proteinExistence type="predicted"/>
<dbReference type="Proteomes" id="UP000324222">
    <property type="component" value="Unassembled WGS sequence"/>
</dbReference>
<comment type="caution">
    <text evidence="1">The sequence shown here is derived from an EMBL/GenBank/DDBJ whole genome shotgun (WGS) entry which is preliminary data.</text>
</comment>
<dbReference type="AlphaFoldDB" id="A0A5B7CP53"/>
<gene>
    <name evidence="1" type="ORF">E2C01_003922</name>
</gene>
<keyword evidence="2" id="KW-1185">Reference proteome</keyword>
<name>A0A5B7CP53_PORTR</name>
<reference evidence="1 2" key="1">
    <citation type="submission" date="2019-05" db="EMBL/GenBank/DDBJ databases">
        <title>Another draft genome of Portunus trituberculatus and its Hox gene families provides insights of decapod evolution.</title>
        <authorList>
            <person name="Jeong J.-H."/>
            <person name="Song I."/>
            <person name="Kim S."/>
            <person name="Choi T."/>
            <person name="Kim D."/>
            <person name="Ryu S."/>
            <person name="Kim W."/>
        </authorList>
    </citation>
    <scope>NUCLEOTIDE SEQUENCE [LARGE SCALE GENOMIC DNA]</scope>
    <source>
        <tissue evidence="1">Muscle</tissue>
    </source>
</reference>
<evidence type="ECO:0000313" key="1">
    <source>
        <dbReference type="EMBL" id="MPC11260.1"/>
    </source>
</evidence>
<sequence length="63" mass="7136">MLHSPVLLLKVLQTATRDQHHEINKALAKITFYIRSFFHSSKSFISTSCSCGSLFLREIPSKA</sequence>
<evidence type="ECO:0000313" key="2">
    <source>
        <dbReference type="Proteomes" id="UP000324222"/>
    </source>
</evidence>
<organism evidence="1 2">
    <name type="scientific">Portunus trituberculatus</name>
    <name type="common">Swimming crab</name>
    <name type="synonym">Neptunus trituberculatus</name>
    <dbReference type="NCBI Taxonomy" id="210409"/>
    <lineage>
        <taxon>Eukaryota</taxon>
        <taxon>Metazoa</taxon>
        <taxon>Ecdysozoa</taxon>
        <taxon>Arthropoda</taxon>
        <taxon>Crustacea</taxon>
        <taxon>Multicrustacea</taxon>
        <taxon>Malacostraca</taxon>
        <taxon>Eumalacostraca</taxon>
        <taxon>Eucarida</taxon>
        <taxon>Decapoda</taxon>
        <taxon>Pleocyemata</taxon>
        <taxon>Brachyura</taxon>
        <taxon>Eubrachyura</taxon>
        <taxon>Portunoidea</taxon>
        <taxon>Portunidae</taxon>
        <taxon>Portuninae</taxon>
        <taxon>Portunus</taxon>
    </lineage>
</organism>
<protein>
    <submittedName>
        <fullName evidence="1">Uncharacterized protein</fullName>
    </submittedName>
</protein>
<dbReference type="EMBL" id="VSRR010000154">
    <property type="protein sequence ID" value="MPC11260.1"/>
    <property type="molecule type" value="Genomic_DNA"/>
</dbReference>